<dbReference type="Pfam" id="PF03992">
    <property type="entry name" value="ABM"/>
    <property type="match status" value="1"/>
</dbReference>
<feature type="domain" description="ABM" evidence="1">
    <location>
        <begin position="17"/>
        <end position="75"/>
    </location>
</feature>
<gene>
    <name evidence="2" type="ORF">HDA32_000537</name>
</gene>
<organism evidence="2 3">
    <name type="scientific">Spinactinospora alkalitolerans</name>
    <dbReference type="NCBI Taxonomy" id="687207"/>
    <lineage>
        <taxon>Bacteria</taxon>
        <taxon>Bacillati</taxon>
        <taxon>Actinomycetota</taxon>
        <taxon>Actinomycetes</taxon>
        <taxon>Streptosporangiales</taxon>
        <taxon>Nocardiopsidaceae</taxon>
        <taxon>Spinactinospora</taxon>
    </lineage>
</organism>
<name>A0A852TQ61_9ACTN</name>
<dbReference type="RefSeq" id="WP_179641646.1">
    <property type="nucleotide sequence ID" value="NZ_BAAAYY010000007.1"/>
</dbReference>
<keyword evidence="2" id="KW-0560">Oxidoreductase</keyword>
<reference evidence="2 3" key="1">
    <citation type="submission" date="2020-07" db="EMBL/GenBank/DDBJ databases">
        <title>Sequencing the genomes of 1000 actinobacteria strains.</title>
        <authorList>
            <person name="Klenk H.-P."/>
        </authorList>
    </citation>
    <scope>NUCLEOTIDE SEQUENCE [LARGE SCALE GENOMIC DNA]</scope>
    <source>
        <strain evidence="2 3">CXB654</strain>
    </source>
</reference>
<dbReference type="Proteomes" id="UP000589036">
    <property type="component" value="Unassembled WGS sequence"/>
</dbReference>
<evidence type="ECO:0000313" key="2">
    <source>
        <dbReference type="EMBL" id="NYE45417.1"/>
    </source>
</evidence>
<dbReference type="AlphaFoldDB" id="A0A852TQ61"/>
<protein>
    <submittedName>
        <fullName evidence="2">Heme-degrading monooxygenase HmoA</fullName>
    </submittedName>
</protein>
<accession>A0A852TQ61</accession>
<dbReference type="GO" id="GO:0004497">
    <property type="term" value="F:monooxygenase activity"/>
    <property type="evidence" value="ECO:0007669"/>
    <property type="project" value="UniProtKB-KW"/>
</dbReference>
<evidence type="ECO:0000259" key="1">
    <source>
        <dbReference type="Pfam" id="PF03992"/>
    </source>
</evidence>
<sequence length="111" mass="12592">MSSRARVLVWHRGDDPGAVVRAYAEVSGELARIDGLEGTELLFGVSGGDGIVLQMFFSDMEAFRRWERSPRHRAATSPMRRYQDRSRPGGHYEIYEVPEFDAGESEGRQCR</sequence>
<dbReference type="SUPFAM" id="SSF54909">
    <property type="entry name" value="Dimeric alpha+beta barrel"/>
    <property type="match status" value="1"/>
</dbReference>
<dbReference type="InterPro" id="IPR011008">
    <property type="entry name" value="Dimeric_a/b-barrel"/>
</dbReference>
<comment type="caution">
    <text evidence="2">The sequence shown here is derived from an EMBL/GenBank/DDBJ whole genome shotgun (WGS) entry which is preliminary data.</text>
</comment>
<dbReference type="InterPro" id="IPR007138">
    <property type="entry name" value="ABM_dom"/>
</dbReference>
<dbReference type="EMBL" id="JACCCC010000001">
    <property type="protein sequence ID" value="NYE45417.1"/>
    <property type="molecule type" value="Genomic_DNA"/>
</dbReference>
<keyword evidence="2" id="KW-0503">Monooxygenase</keyword>
<keyword evidence="3" id="KW-1185">Reference proteome</keyword>
<dbReference type="Gene3D" id="3.30.70.100">
    <property type="match status" value="1"/>
</dbReference>
<proteinExistence type="predicted"/>
<evidence type="ECO:0000313" key="3">
    <source>
        <dbReference type="Proteomes" id="UP000589036"/>
    </source>
</evidence>